<keyword evidence="9" id="KW-0539">Nucleus</keyword>
<evidence type="ECO:0000256" key="4">
    <source>
        <dbReference type="ARBA" id="ARBA00014872"/>
    </source>
</evidence>
<keyword evidence="8" id="KW-0804">Transcription</keyword>
<protein>
    <recommendedName>
        <fullName evidence="4">CCR4-NOT transcription complex subunit 11</fullName>
    </recommendedName>
</protein>
<organism evidence="11 12">
    <name type="scientific">Cavenderia fasciculata</name>
    <name type="common">Slime mold</name>
    <name type="synonym">Dictyostelium fasciculatum</name>
    <dbReference type="NCBI Taxonomy" id="261658"/>
    <lineage>
        <taxon>Eukaryota</taxon>
        <taxon>Amoebozoa</taxon>
        <taxon>Evosea</taxon>
        <taxon>Eumycetozoa</taxon>
        <taxon>Dictyostelia</taxon>
        <taxon>Acytosteliales</taxon>
        <taxon>Cavenderiaceae</taxon>
        <taxon>Cavenderia</taxon>
    </lineage>
</organism>
<proteinExistence type="inferred from homology"/>
<evidence type="ECO:0000256" key="7">
    <source>
        <dbReference type="ARBA" id="ARBA00023158"/>
    </source>
</evidence>
<comment type="similarity">
    <text evidence="3">Belongs to the CNOT11 family.</text>
</comment>
<dbReference type="AlphaFoldDB" id="F4PRM0"/>
<dbReference type="Proteomes" id="UP000007797">
    <property type="component" value="Unassembled WGS sequence"/>
</dbReference>
<dbReference type="InterPro" id="IPR019312">
    <property type="entry name" value="CNOT11"/>
</dbReference>
<dbReference type="GO" id="GO:0005737">
    <property type="term" value="C:cytoplasm"/>
    <property type="evidence" value="ECO:0007669"/>
    <property type="project" value="UniProtKB-SubCell"/>
</dbReference>
<dbReference type="OrthoDB" id="10265389at2759"/>
<keyword evidence="7" id="KW-0943">RNA-mediated gene silencing</keyword>
<evidence type="ECO:0000256" key="6">
    <source>
        <dbReference type="ARBA" id="ARBA00023015"/>
    </source>
</evidence>
<dbReference type="GeneID" id="14873666"/>
<evidence type="ECO:0000256" key="5">
    <source>
        <dbReference type="ARBA" id="ARBA00022490"/>
    </source>
</evidence>
<feature type="compositionally biased region" description="Polar residues" evidence="10">
    <location>
        <begin position="90"/>
        <end position="99"/>
    </location>
</feature>
<dbReference type="GO" id="GO:0031047">
    <property type="term" value="P:regulatory ncRNA-mediated gene silencing"/>
    <property type="evidence" value="ECO:0007669"/>
    <property type="project" value="UniProtKB-KW"/>
</dbReference>
<dbReference type="KEGG" id="dfa:DFA_01241"/>
<sequence>MMIGSKDLVTLLSLLSEEDKPLETVSTTFNRTFNRADQFKIGCAIYTMMKDGFIRVQSHRLISFYILYSLFNHGNTAAAAAASAASSSSGFTSPIQQSANTTSTSNSSNNNNENENEEKTGDQDNSSIFNLPIAFNPFLPVFIDELQKYLNNNNNNNNQNNQNNNNEIQSPQHKAQQQVLQLRYNSLIEKHYLIQFLTNLPKDFSKKTSKELVQQTPTNELTVPNLNDYRKFYLDKLAHYSFPSLRSIGVSPSLFFSDFEPITPFAIVQQQQSPKQQLKDLKISEQELSLFSFEPAFHRPPPPLFNPINTIWINTTINHGLLLSPLATLRNGLINPKKIVRDLMSKAIRTRLAKIQTQQIKVELENDPKLVLYSGLVPKKLPNLVENNTQVAIEALLKLIHSPDFKDYFQELISMEMNYRSMEVVNALATSVELPQHFIPMYISNCIATCNNSKDKVMLQRSVRLVCVFIQSLIRNNIINIKDLFTEVQSFCLEHSKIREAISLFKLMNDEKTGSSSSTTSTITTIDNK</sequence>
<evidence type="ECO:0000313" key="12">
    <source>
        <dbReference type="Proteomes" id="UP000007797"/>
    </source>
</evidence>
<dbReference type="GO" id="GO:0005634">
    <property type="term" value="C:nucleus"/>
    <property type="evidence" value="ECO:0007669"/>
    <property type="project" value="UniProtKB-SubCell"/>
</dbReference>
<evidence type="ECO:0000256" key="8">
    <source>
        <dbReference type="ARBA" id="ARBA00023163"/>
    </source>
</evidence>
<dbReference type="Pfam" id="PF10155">
    <property type="entry name" value="CNOT11"/>
    <property type="match status" value="1"/>
</dbReference>
<dbReference type="GO" id="GO:0030014">
    <property type="term" value="C:CCR4-NOT complex"/>
    <property type="evidence" value="ECO:0007669"/>
    <property type="project" value="InterPro"/>
</dbReference>
<feature type="region of interest" description="Disordered" evidence="10">
    <location>
        <begin position="150"/>
        <end position="176"/>
    </location>
</feature>
<evidence type="ECO:0000313" key="11">
    <source>
        <dbReference type="EMBL" id="EGG21360.1"/>
    </source>
</evidence>
<evidence type="ECO:0000256" key="1">
    <source>
        <dbReference type="ARBA" id="ARBA00004123"/>
    </source>
</evidence>
<keyword evidence="6" id="KW-0805">Transcription regulation</keyword>
<keyword evidence="5" id="KW-0963">Cytoplasm</keyword>
<reference evidence="12" key="1">
    <citation type="journal article" date="2011" name="Genome Res.">
        <title>Phylogeny-wide analysis of social amoeba genomes highlights ancient origins for complex intercellular communication.</title>
        <authorList>
            <person name="Heidel A.J."/>
            <person name="Lawal H.M."/>
            <person name="Felder M."/>
            <person name="Schilde C."/>
            <person name="Helps N.R."/>
            <person name="Tunggal B."/>
            <person name="Rivero F."/>
            <person name="John U."/>
            <person name="Schleicher M."/>
            <person name="Eichinger L."/>
            <person name="Platzer M."/>
            <person name="Noegel A.A."/>
            <person name="Schaap P."/>
            <person name="Gloeckner G."/>
        </authorList>
    </citation>
    <scope>NUCLEOTIDE SEQUENCE [LARGE SCALE GENOMIC DNA]</scope>
    <source>
        <strain evidence="12">SH3</strain>
    </source>
</reference>
<comment type="subcellular location">
    <subcellularLocation>
        <location evidence="2">Cytoplasm</location>
    </subcellularLocation>
    <subcellularLocation>
        <location evidence="1">Nucleus</location>
    </subcellularLocation>
</comment>
<gene>
    <name evidence="11" type="ORF">DFA_01241</name>
</gene>
<accession>F4PRM0</accession>
<keyword evidence="12" id="KW-1185">Reference proteome</keyword>
<feature type="compositionally biased region" description="Low complexity" evidence="10">
    <location>
        <begin position="100"/>
        <end position="113"/>
    </location>
</feature>
<feature type="region of interest" description="Disordered" evidence="10">
    <location>
        <begin position="90"/>
        <end position="125"/>
    </location>
</feature>
<dbReference type="EMBL" id="GL883010">
    <property type="protein sequence ID" value="EGG21360.1"/>
    <property type="molecule type" value="Genomic_DNA"/>
</dbReference>
<evidence type="ECO:0000256" key="10">
    <source>
        <dbReference type="SAM" id="MobiDB-lite"/>
    </source>
</evidence>
<feature type="compositionally biased region" description="Low complexity" evidence="10">
    <location>
        <begin position="151"/>
        <end position="166"/>
    </location>
</feature>
<dbReference type="STRING" id="1054147.F4PRM0"/>
<dbReference type="RefSeq" id="XP_004359210.1">
    <property type="nucleotide sequence ID" value="XM_004359153.1"/>
</dbReference>
<feature type="compositionally biased region" description="Polar residues" evidence="10">
    <location>
        <begin position="167"/>
        <end position="176"/>
    </location>
</feature>
<evidence type="ECO:0000256" key="2">
    <source>
        <dbReference type="ARBA" id="ARBA00004496"/>
    </source>
</evidence>
<dbReference type="PANTHER" id="PTHR15975">
    <property type="entry name" value="CCR4-NOT TRANSCRIPTION COMPLEX SUBUNIT 11"/>
    <property type="match status" value="1"/>
</dbReference>
<evidence type="ECO:0000256" key="3">
    <source>
        <dbReference type="ARBA" id="ARBA00008030"/>
    </source>
</evidence>
<evidence type="ECO:0000256" key="9">
    <source>
        <dbReference type="ARBA" id="ARBA00023242"/>
    </source>
</evidence>
<name>F4PRM0_CACFS</name>
<dbReference type="PANTHER" id="PTHR15975:SF0">
    <property type="entry name" value="CCR4-NOT TRANSCRIPTION COMPLEX SUBUNIT 11"/>
    <property type="match status" value="1"/>
</dbReference>
<dbReference type="OMA" id="PDHSVQW"/>